<dbReference type="CDD" id="cd02440">
    <property type="entry name" value="AdoMet_MTases"/>
    <property type="match status" value="1"/>
</dbReference>
<dbReference type="AlphaFoldDB" id="A0AB74V0R6"/>
<evidence type="ECO:0000256" key="2">
    <source>
        <dbReference type="ARBA" id="ARBA00022679"/>
    </source>
</evidence>
<dbReference type="RefSeq" id="WP_395117599.1">
    <property type="nucleotide sequence ID" value="NZ_CP170721.1"/>
</dbReference>
<evidence type="ECO:0000256" key="3">
    <source>
        <dbReference type="ARBA" id="ARBA00022691"/>
    </source>
</evidence>
<dbReference type="SUPFAM" id="SSF53335">
    <property type="entry name" value="S-adenosyl-L-methionine-dependent methyltransferases"/>
    <property type="match status" value="1"/>
</dbReference>
<evidence type="ECO:0000313" key="4">
    <source>
        <dbReference type="EMBL" id="XIA20383.1"/>
    </source>
</evidence>
<dbReference type="EMBL" id="CP170721">
    <property type="protein sequence ID" value="XIA20383.1"/>
    <property type="molecule type" value="Genomic_DNA"/>
</dbReference>
<dbReference type="InterPro" id="IPR029063">
    <property type="entry name" value="SAM-dependent_MTases_sf"/>
</dbReference>
<dbReference type="EC" id="2.1.1.-" evidence="4"/>
<dbReference type="GO" id="GO:0032259">
    <property type="term" value="P:methylation"/>
    <property type="evidence" value="ECO:0007669"/>
    <property type="project" value="UniProtKB-KW"/>
</dbReference>
<dbReference type="PROSITE" id="PS51682">
    <property type="entry name" value="SAM_OMT_I"/>
    <property type="match status" value="1"/>
</dbReference>
<keyword evidence="1 4" id="KW-0489">Methyltransferase</keyword>
<gene>
    <name evidence="4" type="ORF">ACFYG5_09750</name>
</gene>
<dbReference type="PANTHER" id="PTHR43167:SF1">
    <property type="entry name" value="PUTATIVE (AFU_ORTHOLOGUE AFUA_6G01830)-RELATED"/>
    <property type="match status" value="1"/>
</dbReference>
<organism evidence="4">
    <name type="scientific">Rhodanobacter sp. FW102-FHT14D07</name>
    <dbReference type="NCBI Taxonomy" id="3351462"/>
    <lineage>
        <taxon>Bacteria</taxon>
        <taxon>Pseudomonadati</taxon>
        <taxon>Pseudomonadota</taxon>
        <taxon>Gammaproteobacteria</taxon>
        <taxon>Lysobacterales</taxon>
        <taxon>Rhodanobacteraceae</taxon>
        <taxon>Rhodanobacter</taxon>
    </lineage>
</organism>
<dbReference type="Gene3D" id="3.40.50.150">
    <property type="entry name" value="Vaccinia Virus protein VP39"/>
    <property type="match status" value="1"/>
</dbReference>
<dbReference type="InterPro" id="IPR002935">
    <property type="entry name" value="SAM_O-MeTrfase"/>
</dbReference>
<keyword evidence="2 4" id="KW-0808">Transferase</keyword>
<keyword evidence="3" id="KW-0949">S-adenosyl-L-methionine</keyword>
<dbReference type="GO" id="GO:0008171">
    <property type="term" value="F:O-methyltransferase activity"/>
    <property type="evidence" value="ECO:0007669"/>
    <property type="project" value="InterPro"/>
</dbReference>
<reference evidence="4" key="1">
    <citation type="submission" date="2024-10" db="EMBL/GenBank/DDBJ databases">
        <authorList>
            <person name="Lesea H.P."/>
            <person name="Kuehl J.V."/>
            <person name="Chandonia J.-M."/>
        </authorList>
    </citation>
    <scope>NUCLEOTIDE SEQUENCE</scope>
    <source>
        <strain evidence="4">FW102-FHT14D07</strain>
    </source>
</reference>
<name>A0AB74V0R6_9GAMM</name>
<protein>
    <submittedName>
        <fullName evidence="4">O-methyltransferase</fullName>
        <ecNumber evidence="4">2.1.1.-</ecNumber>
    </submittedName>
</protein>
<sequence>MKVQHNKATNDPWRAIQAGTDQHRAEHGCWAYPHADGRLLGVLAAASNAKRILELGTALGYTALWLAHGAPAAHVDTLERDPQHVALARAAIERAGYDARIRVHHGDFATLLPTLQTGYDLAFFDGYAPTLSDLAALRRLLRPGGLLVSANQELAGPETADYRARLQEANQWLTAPLGEGSDTSLSIRLDVP</sequence>
<proteinExistence type="predicted"/>
<accession>A0AB74V0R6</accession>
<dbReference type="Pfam" id="PF13578">
    <property type="entry name" value="Methyltransf_24"/>
    <property type="match status" value="1"/>
</dbReference>
<evidence type="ECO:0000256" key="1">
    <source>
        <dbReference type="ARBA" id="ARBA00022603"/>
    </source>
</evidence>
<dbReference type="PANTHER" id="PTHR43167">
    <property type="entry name" value="PUTATIVE (AFU_ORTHOLOGUE AFUA_6G01830)-RELATED"/>
    <property type="match status" value="1"/>
</dbReference>